<dbReference type="PANTHER" id="PTHR43673:SF2">
    <property type="entry name" value="NITROREDUCTASE"/>
    <property type="match status" value="1"/>
</dbReference>
<comment type="cofactor">
    <cofactor evidence="1">
        <name>FMN</name>
        <dbReference type="ChEBI" id="CHEBI:58210"/>
    </cofactor>
</comment>
<evidence type="ECO:0000313" key="8">
    <source>
        <dbReference type="Proteomes" id="UP001184828"/>
    </source>
</evidence>
<keyword evidence="5" id="KW-0560">Oxidoreductase</keyword>
<comment type="caution">
    <text evidence="7">The sequence shown here is derived from an EMBL/GenBank/DDBJ whole genome shotgun (WGS) entry which is preliminary data.</text>
</comment>
<keyword evidence="3" id="KW-0285">Flavoprotein</keyword>
<comment type="similarity">
    <text evidence="2">Belongs to the nitroreductase family.</text>
</comment>
<dbReference type="InterPro" id="IPR029479">
    <property type="entry name" value="Nitroreductase"/>
</dbReference>
<evidence type="ECO:0000313" key="7">
    <source>
        <dbReference type="EMBL" id="MDR6429733.1"/>
    </source>
</evidence>
<dbReference type="EMBL" id="JAVDQZ010000011">
    <property type="protein sequence ID" value="MDR6429733.1"/>
    <property type="molecule type" value="Genomic_DNA"/>
</dbReference>
<evidence type="ECO:0000259" key="6">
    <source>
        <dbReference type="Pfam" id="PF00881"/>
    </source>
</evidence>
<dbReference type="CDD" id="cd02136">
    <property type="entry name" value="PnbA_NfnB-like"/>
    <property type="match status" value="1"/>
</dbReference>
<dbReference type="SUPFAM" id="SSF55469">
    <property type="entry name" value="FMN-dependent nitroreductase-like"/>
    <property type="match status" value="1"/>
</dbReference>
<dbReference type="AlphaFoldDB" id="A0AAE3Y282"/>
<evidence type="ECO:0000256" key="2">
    <source>
        <dbReference type="ARBA" id="ARBA00007118"/>
    </source>
</evidence>
<organism evidence="7 8">
    <name type="scientific">Variovorax paradoxus</name>
    <dbReference type="NCBI Taxonomy" id="34073"/>
    <lineage>
        <taxon>Bacteria</taxon>
        <taxon>Pseudomonadati</taxon>
        <taxon>Pseudomonadota</taxon>
        <taxon>Betaproteobacteria</taxon>
        <taxon>Burkholderiales</taxon>
        <taxon>Comamonadaceae</taxon>
        <taxon>Variovorax</taxon>
    </lineage>
</organism>
<gene>
    <name evidence="7" type="ORF">J2738_005907</name>
</gene>
<evidence type="ECO:0000256" key="3">
    <source>
        <dbReference type="ARBA" id="ARBA00022630"/>
    </source>
</evidence>
<accession>A0AAE3Y282</accession>
<keyword evidence="4" id="KW-0288">FMN</keyword>
<evidence type="ECO:0000256" key="1">
    <source>
        <dbReference type="ARBA" id="ARBA00001917"/>
    </source>
</evidence>
<name>A0AAE3Y282_VARPD</name>
<dbReference type="Proteomes" id="UP001184828">
    <property type="component" value="Unassembled WGS sequence"/>
</dbReference>
<reference evidence="7" key="1">
    <citation type="submission" date="2023-07" db="EMBL/GenBank/DDBJ databases">
        <title>Sorghum-associated microbial communities from plants grown in Nebraska, USA.</title>
        <authorList>
            <person name="Schachtman D."/>
        </authorList>
    </citation>
    <scope>NUCLEOTIDE SEQUENCE</scope>
    <source>
        <strain evidence="7">DS2114</strain>
    </source>
</reference>
<dbReference type="InterPro" id="IPR000415">
    <property type="entry name" value="Nitroreductase-like"/>
</dbReference>
<feature type="domain" description="Nitroreductase" evidence="6">
    <location>
        <begin position="15"/>
        <end position="207"/>
    </location>
</feature>
<sequence>MSPCTESVATVDLAITSRRSVRAFLPTPIPRRTVEDILEVASRAPSGTNIQPWKVYVLGGEAKAALSRKILDAYNDPATLAQHTDEVSSHPTEWVSPYIDRRRKVGWDMYSLLDIAKGDSAQMHAQRGRNYDFFGAPVGLMFTIDRIMPRASWLDYGMFLQSVMVAARARGLHTCPQGAFLKFHRIVMEHIGAPAGETLVCGMSMGYEDVAAPVNALVSERAPVTEFAKFIEVPGQSR</sequence>
<dbReference type="GO" id="GO:0016491">
    <property type="term" value="F:oxidoreductase activity"/>
    <property type="evidence" value="ECO:0007669"/>
    <property type="project" value="UniProtKB-KW"/>
</dbReference>
<evidence type="ECO:0000256" key="5">
    <source>
        <dbReference type="ARBA" id="ARBA00023002"/>
    </source>
</evidence>
<proteinExistence type="inferred from homology"/>
<dbReference type="Pfam" id="PF00881">
    <property type="entry name" value="Nitroreductase"/>
    <property type="match status" value="1"/>
</dbReference>
<dbReference type="PANTHER" id="PTHR43673">
    <property type="entry name" value="NAD(P)H NITROREDUCTASE YDGI-RELATED"/>
    <property type="match status" value="1"/>
</dbReference>
<evidence type="ECO:0000256" key="4">
    <source>
        <dbReference type="ARBA" id="ARBA00022643"/>
    </source>
</evidence>
<dbReference type="RefSeq" id="WP_209536950.1">
    <property type="nucleotide sequence ID" value="NZ_JAUSRU010000014.1"/>
</dbReference>
<protein>
    <submittedName>
        <fullName evidence="7">Nitroreductase</fullName>
    </submittedName>
</protein>
<dbReference type="Gene3D" id="3.40.109.10">
    <property type="entry name" value="NADH Oxidase"/>
    <property type="match status" value="1"/>
</dbReference>